<dbReference type="STRING" id="1121442.SAMN02745702_01907"/>
<evidence type="ECO:0000313" key="3">
    <source>
        <dbReference type="Proteomes" id="UP000189733"/>
    </source>
</evidence>
<evidence type="ECO:0000256" key="1">
    <source>
        <dbReference type="SAM" id="SignalP"/>
    </source>
</evidence>
<dbReference type="EMBL" id="FUYA01000005">
    <property type="protein sequence ID" value="SKA73727.1"/>
    <property type="molecule type" value="Genomic_DNA"/>
</dbReference>
<feature type="chain" id="PRO_5010568836" description="Outer membrane protein beta-barrel domain-containing protein" evidence="1">
    <location>
        <begin position="27"/>
        <end position="310"/>
    </location>
</feature>
<dbReference type="OrthoDB" id="5451019at2"/>
<feature type="signal peptide" evidence="1">
    <location>
        <begin position="1"/>
        <end position="26"/>
    </location>
</feature>
<keyword evidence="3" id="KW-1185">Reference proteome</keyword>
<dbReference type="Proteomes" id="UP000189733">
    <property type="component" value="Unassembled WGS sequence"/>
</dbReference>
<accession>A0A1T4W950</accession>
<dbReference type="RefSeq" id="WP_078685181.1">
    <property type="nucleotide sequence ID" value="NZ_FUYA01000005.1"/>
</dbReference>
<evidence type="ECO:0000313" key="2">
    <source>
        <dbReference type="EMBL" id="SKA73727.1"/>
    </source>
</evidence>
<proteinExistence type="predicted"/>
<organism evidence="2 3">
    <name type="scientific">Desulfobaculum bizertense DSM 18034</name>
    <dbReference type="NCBI Taxonomy" id="1121442"/>
    <lineage>
        <taxon>Bacteria</taxon>
        <taxon>Pseudomonadati</taxon>
        <taxon>Thermodesulfobacteriota</taxon>
        <taxon>Desulfovibrionia</taxon>
        <taxon>Desulfovibrionales</taxon>
        <taxon>Desulfovibrionaceae</taxon>
        <taxon>Desulfobaculum</taxon>
    </lineage>
</organism>
<protein>
    <recommendedName>
        <fullName evidence="4">Outer membrane protein beta-barrel domain-containing protein</fullName>
    </recommendedName>
</protein>
<gene>
    <name evidence="2" type="ORF">SAMN02745702_01907</name>
</gene>
<dbReference type="AlphaFoldDB" id="A0A1T4W950"/>
<evidence type="ECO:0008006" key="4">
    <source>
        <dbReference type="Google" id="ProtNLM"/>
    </source>
</evidence>
<reference evidence="2 3" key="1">
    <citation type="submission" date="2017-02" db="EMBL/GenBank/DDBJ databases">
        <authorList>
            <person name="Peterson S.W."/>
        </authorList>
    </citation>
    <scope>NUCLEOTIDE SEQUENCE [LARGE SCALE GENOMIC DNA]</scope>
    <source>
        <strain evidence="2 3">DSM 18034</strain>
    </source>
</reference>
<keyword evidence="1" id="KW-0732">Signal</keyword>
<sequence length="310" mass="33308">MRKSYLLRAFVVCLCLTVFGAGNALAAGGQEGTQPTSIFGADVGPVKRPTASLSVSTGLVSDAKIEGDEGKTSVASARATLRYSNFALTYNVASYGWDDEEDIPFSYRDETPWKALHSVTASYRNEMPLTEKLTLFGSLAVSSSFEEELSDSFGGSVASGVSYAITDDWKVLGGVALTAHPIGFGVRPALGLAYRTPRSMGFSLALGTPVSSASYRFSKSFALRASASLVGGTYRLRDDSPVREKGYVGISGLSAGLYAMWNPLPNLSVMAGPDWHFNREYTFYDDDGDEKDSYDIDDTIGATLRVNWGF</sequence>
<name>A0A1T4W950_9BACT</name>